<dbReference type="Gene3D" id="3.40.50.1820">
    <property type="entry name" value="alpha/beta hydrolase"/>
    <property type="match status" value="1"/>
</dbReference>
<keyword evidence="1" id="KW-0732">Signal</keyword>
<evidence type="ECO:0000256" key="1">
    <source>
        <dbReference type="SAM" id="SignalP"/>
    </source>
</evidence>
<keyword evidence="3" id="KW-0031">Aminopeptidase</keyword>
<dbReference type="SUPFAM" id="SSF53474">
    <property type="entry name" value="alpha/beta-Hydrolases"/>
    <property type="match status" value="1"/>
</dbReference>
<protein>
    <submittedName>
        <fullName evidence="3">Serine aminopeptidase S33 family</fullName>
    </submittedName>
</protein>
<sequence length="301" mass="33965">MKAFFNMFAFLRLMTFVSLASLLLACEQSTDVEKNANLTQQVTNNPEGVQNHLLYMEGPSGDFKLHYASSDRTLTPRDTLVFIHDTGEDSSSFRRYFQADNVKQKYRLIALDRPGWGKSTYAGDFPSRLEIQSEMLAPVIQNIWERNGKEKILLAGQGYGGALASLLAAEHPNFVRGVVLINATLTEQQTQAAWYASALKWLPSFFFSQSWQHAQLEQVDLASSLNQAKVQFAGLNQPIGWLQTVEAESAHPGTYMRLAKDLFQQADIHLTLIEKADNKGQQQYPEQVMRSVQAINIHSRY</sequence>
<accession>A0A366D223</accession>
<dbReference type="InterPro" id="IPR000073">
    <property type="entry name" value="AB_hydrolase_1"/>
</dbReference>
<dbReference type="AlphaFoldDB" id="A0A366D223"/>
<dbReference type="Proteomes" id="UP000252086">
    <property type="component" value="Unassembled WGS sequence"/>
</dbReference>
<keyword evidence="4" id="KW-1185">Reference proteome</keyword>
<feature type="chain" id="PRO_5017001564" evidence="1">
    <location>
        <begin position="21"/>
        <end position="301"/>
    </location>
</feature>
<keyword evidence="3" id="KW-0378">Hydrolase</keyword>
<name>A0A366D223_9GAMM</name>
<dbReference type="GO" id="GO:0046464">
    <property type="term" value="P:acylglycerol catabolic process"/>
    <property type="evidence" value="ECO:0007669"/>
    <property type="project" value="TreeGrafter"/>
</dbReference>
<keyword evidence="3" id="KW-0645">Protease</keyword>
<dbReference type="InterPro" id="IPR022742">
    <property type="entry name" value="Hydrolase_4"/>
</dbReference>
<feature type="signal peptide" evidence="1">
    <location>
        <begin position="1"/>
        <end position="20"/>
    </location>
</feature>
<dbReference type="OrthoDB" id="9779853at2"/>
<gene>
    <name evidence="3" type="ORF">DFP76_103249</name>
</gene>
<dbReference type="EMBL" id="QNRF01000003">
    <property type="protein sequence ID" value="RBO83975.1"/>
    <property type="molecule type" value="Genomic_DNA"/>
</dbReference>
<dbReference type="InterPro" id="IPR050266">
    <property type="entry name" value="AB_hydrolase_sf"/>
</dbReference>
<organism evidence="3 4">
    <name type="scientific">Marinomonas aquiplantarum</name>
    <dbReference type="NCBI Taxonomy" id="491951"/>
    <lineage>
        <taxon>Bacteria</taxon>
        <taxon>Pseudomonadati</taxon>
        <taxon>Pseudomonadota</taxon>
        <taxon>Gammaproteobacteria</taxon>
        <taxon>Oceanospirillales</taxon>
        <taxon>Oceanospirillaceae</taxon>
        <taxon>Marinomonas</taxon>
    </lineage>
</organism>
<reference evidence="3 4" key="1">
    <citation type="submission" date="2018-06" db="EMBL/GenBank/DDBJ databases">
        <title>Genomic Encyclopedia of Type Strains, Phase III (KMG-III): the genomes of soil and plant-associated and newly described type strains.</title>
        <authorList>
            <person name="Whitman W."/>
        </authorList>
    </citation>
    <scope>NUCLEOTIDE SEQUENCE [LARGE SCALE GENOMIC DNA]</scope>
    <source>
        <strain evidence="3 4">CECT 7732</strain>
    </source>
</reference>
<dbReference type="InterPro" id="IPR029058">
    <property type="entry name" value="AB_hydrolase_fold"/>
</dbReference>
<comment type="caution">
    <text evidence="3">The sequence shown here is derived from an EMBL/GenBank/DDBJ whole genome shotgun (WGS) entry which is preliminary data.</text>
</comment>
<evidence type="ECO:0000313" key="3">
    <source>
        <dbReference type="EMBL" id="RBO83975.1"/>
    </source>
</evidence>
<dbReference type="PANTHER" id="PTHR43798">
    <property type="entry name" value="MONOACYLGLYCEROL LIPASE"/>
    <property type="match status" value="1"/>
</dbReference>
<dbReference type="GO" id="GO:0047372">
    <property type="term" value="F:monoacylglycerol lipase activity"/>
    <property type="evidence" value="ECO:0007669"/>
    <property type="project" value="TreeGrafter"/>
</dbReference>
<dbReference type="Pfam" id="PF12146">
    <property type="entry name" value="Hydrolase_4"/>
    <property type="match status" value="1"/>
</dbReference>
<dbReference type="PROSITE" id="PS51257">
    <property type="entry name" value="PROKAR_LIPOPROTEIN"/>
    <property type="match status" value="1"/>
</dbReference>
<evidence type="ECO:0000259" key="2">
    <source>
        <dbReference type="Pfam" id="PF12146"/>
    </source>
</evidence>
<dbReference type="GO" id="GO:0004177">
    <property type="term" value="F:aminopeptidase activity"/>
    <property type="evidence" value="ECO:0007669"/>
    <property type="project" value="UniProtKB-KW"/>
</dbReference>
<dbReference type="PANTHER" id="PTHR43798:SF5">
    <property type="entry name" value="MONOACYLGLYCEROL LIPASE ABHD6"/>
    <property type="match status" value="1"/>
</dbReference>
<feature type="domain" description="Serine aminopeptidase S33" evidence="2">
    <location>
        <begin position="76"/>
        <end position="214"/>
    </location>
</feature>
<dbReference type="PRINTS" id="PR00111">
    <property type="entry name" value="ABHYDROLASE"/>
</dbReference>
<evidence type="ECO:0000313" key="4">
    <source>
        <dbReference type="Proteomes" id="UP000252086"/>
    </source>
</evidence>
<proteinExistence type="predicted"/>
<dbReference type="GO" id="GO:0016020">
    <property type="term" value="C:membrane"/>
    <property type="evidence" value="ECO:0007669"/>
    <property type="project" value="TreeGrafter"/>
</dbReference>